<dbReference type="InterPro" id="IPR001075">
    <property type="entry name" value="NIF_FeS_clus_asmbl_NifU_C"/>
</dbReference>
<proteinExistence type="inferred from homology"/>
<organism evidence="12 13">
    <name type="scientific">candidate division CSSED10-310 bacterium</name>
    <dbReference type="NCBI Taxonomy" id="2855610"/>
    <lineage>
        <taxon>Bacteria</taxon>
        <taxon>Bacteria division CSSED10-310</taxon>
    </lineage>
</organism>
<name>A0ABV6Z5A9_UNCC1</name>
<evidence type="ECO:0000313" key="12">
    <source>
        <dbReference type="EMBL" id="MFC1853528.1"/>
    </source>
</evidence>
<feature type="domain" description="BFD-like [2Fe-2S]-binding" evidence="11">
    <location>
        <begin position="160"/>
        <end position="203"/>
    </location>
</feature>
<feature type="domain" description="NIF system FeS cluster assembly NifU C-terminal" evidence="9">
    <location>
        <begin position="247"/>
        <end position="313"/>
    </location>
</feature>
<protein>
    <recommendedName>
        <fullName evidence="1 8">Nitrogen fixation protein NifU</fullName>
    </recommendedName>
</protein>
<keyword evidence="6 8" id="KW-0535">Nitrogen fixation</keyword>
<evidence type="ECO:0000259" key="11">
    <source>
        <dbReference type="Pfam" id="PF04324"/>
    </source>
</evidence>
<keyword evidence="4" id="KW-0408">Iron</keyword>
<dbReference type="Proteomes" id="UP001594351">
    <property type="component" value="Unassembled WGS sequence"/>
</dbReference>
<gene>
    <name evidence="12" type="ORF">ACFL27_25335</name>
</gene>
<dbReference type="Pfam" id="PF04324">
    <property type="entry name" value="Fer2_BFD"/>
    <property type="match status" value="1"/>
</dbReference>
<dbReference type="InterPro" id="IPR041854">
    <property type="entry name" value="BFD-like_2Fe2S-bd_dom_sf"/>
</dbReference>
<evidence type="ECO:0000256" key="6">
    <source>
        <dbReference type="ARBA" id="ARBA00023231"/>
    </source>
</evidence>
<reference evidence="12 13" key="1">
    <citation type="submission" date="2024-09" db="EMBL/GenBank/DDBJ databases">
        <title>Laminarin stimulates single cell rates of sulfate reduction while oxygen inhibits transcriptomic activity in coastal marine sediment.</title>
        <authorList>
            <person name="Lindsay M."/>
            <person name="Orcutt B."/>
            <person name="Emerson D."/>
            <person name="Stepanauskas R."/>
            <person name="D'Angelo T."/>
        </authorList>
    </citation>
    <scope>NUCLEOTIDE SEQUENCE [LARGE SCALE GENOMIC DNA]</scope>
    <source>
        <strain evidence="12">SAG AM-311-K15</strain>
    </source>
</reference>
<feature type="domain" description="NIF system FeS cluster assembly NifU N-terminal" evidence="10">
    <location>
        <begin position="23"/>
        <end position="140"/>
    </location>
</feature>
<keyword evidence="13" id="KW-1185">Reference proteome</keyword>
<dbReference type="Gene3D" id="1.10.10.1100">
    <property type="entry name" value="BFD-like [2Fe-2S]-binding domain"/>
    <property type="match status" value="1"/>
</dbReference>
<evidence type="ECO:0000259" key="9">
    <source>
        <dbReference type="Pfam" id="PF01106"/>
    </source>
</evidence>
<evidence type="ECO:0000256" key="7">
    <source>
        <dbReference type="ARBA" id="ARBA00034078"/>
    </source>
</evidence>
<dbReference type="CDD" id="cd06664">
    <property type="entry name" value="IscU_like"/>
    <property type="match status" value="1"/>
</dbReference>
<comment type="function">
    <text evidence="8">May be involved in the formation or repair of [Fe-S] clusters present in iron-sulfur proteins.</text>
</comment>
<dbReference type="Pfam" id="PF01592">
    <property type="entry name" value="NifU_N"/>
    <property type="match status" value="1"/>
</dbReference>
<keyword evidence="3" id="KW-0479">Metal-binding</keyword>
<evidence type="ECO:0000256" key="8">
    <source>
        <dbReference type="PIRNR" id="PIRNR000375"/>
    </source>
</evidence>
<comment type="similarity">
    <text evidence="8">Belongs to the NifU family.</text>
</comment>
<dbReference type="InterPro" id="IPR002871">
    <property type="entry name" value="NIF_FeS_clus_asmbl_NifU_N"/>
</dbReference>
<keyword evidence="2" id="KW-0001">2Fe-2S</keyword>
<dbReference type="Pfam" id="PF01106">
    <property type="entry name" value="NifU"/>
    <property type="match status" value="1"/>
</dbReference>
<dbReference type="InterPro" id="IPR034904">
    <property type="entry name" value="FSCA_dom_sf"/>
</dbReference>
<dbReference type="Gene3D" id="3.90.1010.10">
    <property type="match status" value="1"/>
</dbReference>
<evidence type="ECO:0000256" key="1">
    <source>
        <dbReference type="ARBA" id="ARBA00015278"/>
    </source>
</evidence>
<keyword evidence="5" id="KW-0411">Iron-sulfur</keyword>
<sequence>MAWEYSQKTTQLFLDAVAGKPGTHLGEIEDPDGLGEHGSIACGDALRFTFRVNKHATDPLQDVIIEAKYLTFGCTSAIASSEALCAIIEQGEYTPVTALKISNKDIIDFLEGLPDQKIHCSVMGAEALEAAVFNWAQKRNVDIAALGIDMHAEDREEGRLVCQCFTLSEPYVRRKVQELGLKTIPEITAAIKAGGACGSCHHAPGGLQDILDDIWGKTSSQLKTIRIEEKKIEDVTELSSYKFYKKIDTVVDEYIRPLLKKDGGDFEIIDIKEKLIYGRLKGACASCIGANQTLKMIVEKTIKDQVSPDLKVITV</sequence>
<dbReference type="SUPFAM" id="SSF82649">
    <property type="entry name" value="SufE/NifU"/>
    <property type="match status" value="1"/>
</dbReference>
<dbReference type="InterPro" id="IPR016217">
    <property type="entry name" value="N_fixation_NifU"/>
</dbReference>
<dbReference type="Gene3D" id="3.30.300.130">
    <property type="entry name" value="Fe-S cluster assembly (FSCA)"/>
    <property type="match status" value="1"/>
</dbReference>
<dbReference type="EMBL" id="JBHPBY010000522">
    <property type="protein sequence ID" value="MFC1853528.1"/>
    <property type="molecule type" value="Genomic_DNA"/>
</dbReference>
<evidence type="ECO:0000313" key="13">
    <source>
        <dbReference type="Proteomes" id="UP001594351"/>
    </source>
</evidence>
<evidence type="ECO:0000256" key="5">
    <source>
        <dbReference type="ARBA" id="ARBA00023014"/>
    </source>
</evidence>
<accession>A0ABV6Z5A9</accession>
<dbReference type="PANTHER" id="PTHR10093">
    <property type="entry name" value="IRON-SULFUR CLUSTER ASSEMBLY ENZYME NIFU HOMOLOG"/>
    <property type="match status" value="1"/>
</dbReference>
<evidence type="ECO:0000256" key="4">
    <source>
        <dbReference type="ARBA" id="ARBA00023004"/>
    </source>
</evidence>
<dbReference type="InterPro" id="IPR007419">
    <property type="entry name" value="BFD-like_2Fe2S-bd_dom"/>
</dbReference>
<comment type="cofactor">
    <cofactor evidence="7">
        <name>[2Fe-2S] cluster</name>
        <dbReference type="ChEBI" id="CHEBI:190135"/>
    </cofactor>
</comment>
<evidence type="ECO:0000256" key="3">
    <source>
        <dbReference type="ARBA" id="ARBA00022723"/>
    </source>
</evidence>
<dbReference type="PIRSF" id="PIRSF000375">
    <property type="entry name" value="NifU"/>
    <property type="match status" value="1"/>
</dbReference>
<evidence type="ECO:0000256" key="2">
    <source>
        <dbReference type="ARBA" id="ARBA00022714"/>
    </source>
</evidence>
<evidence type="ECO:0000259" key="10">
    <source>
        <dbReference type="Pfam" id="PF01592"/>
    </source>
</evidence>
<comment type="caution">
    <text evidence="12">The sequence shown here is derived from an EMBL/GenBank/DDBJ whole genome shotgun (WGS) entry which is preliminary data.</text>
</comment>
<dbReference type="SUPFAM" id="SSF117916">
    <property type="entry name" value="Fe-S cluster assembly (FSCA) domain-like"/>
    <property type="match status" value="1"/>
</dbReference>